<reference evidence="3 4" key="1">
    <citation type="submission" date="2016-10" db="EMBL/GenBank/DDBJ databases">
        <authorList>
            <person name="de Groot N.N."/>
        </authorList>
    </citation>
    <scope>NUCLEOTIDE SEQUENCE [LARGE SCALE GENOMIC DNA]</scope>
    <source>
        <strain evidence="3 4">DSM 26424</strain>
    </source>
</reference>
<dbReference type="InterPro" id="IPR036849">
    <property type="entry name" value="Enolase-like_C_sf"/>
</dbReference>
<keyword evidence="4" id="KW-1185">Reference proteome</keyword>
<dbReference type="SUPFAM" id="SSF54826">
    <property type="entry name" value="Enolase N-terminal domain-like"/>
    <property type="match status" value="1"/>
</dbReference>
<dbReference type="InterPro" id="IPR029017">
    <property type="entry name" value="Enolase-like_N"/>
</dbReference>
<name>A0A1G8M7D9_9RHOB</name>
<dbReference type="RefSeq" id="WP_089846529.1">
    <property type="nucleotide sequence ID" value="NZ_FNEJ01000007.1"/>
</dbReference>
<dbReference type="GO" id="GO:0016829">
    <property type="term" value="F:lyase activity"/>
    <property type="evidence" value="ECO:0007669"/>
    <property type="project" value="UniProtKB-KW"/>
</dbReference>
<dbReference type="SFLD" id="SFLDG00179">
    <property type="entry name" value="mandelate_racemase"/>
    <property type="match status" value="1"/>
</dbReference>
<dbReference type="SFLD" id="SFLDS00001">
    <property type="entry name" value="Enolase"/>
    <property type="match status" value="1"/>
</dbReference>
<dbReference type="OrthoDB" id="9802699at2"/>
<dbReference type="Pfam" id="PF13378">
    <property type="entry name" value="MR_MLE_C"/>
    <property type="match status" value="1"/>
</dbReference>
<dbReference type="STRING" id="555512.SAMN04487993_1007225"/>
<organism evidence="3 4">
    <name type="scientific">Salipiger marinus</name>
    <dbReference type="NCBI Taxonomy" id="555512"/>
    <lineage>
        <taxon>Bacteria</taxon>
        <taxon>Pseudomonadati</taxon>
        <taxon>Pseudomonadota</taxon>
        <taxon>Alphaproteobacteria</taxon>
        <taxon>Rhodobacterales</taxon>
        <taxon>Roseobacteraceae</taxon>
        <taxon>Salipiger</taxon>
    </lineage>
</organism>
<dbReference type="InterPro" id="IPR013341">
    <property type="entry name" value="Mandelate_racemase_N_dom"/>
</dbReference>
<dbReference type="PANTHER" id="PTHR48080:SF2">
    <property type="entry name" value="D-GALACTONATE DEHYDRATASE"/>
    <property type="match status" value="1"/>
</dbReference>
<dbReference type="AlphaFoldDB" id="A0A1G8M7D9"/>
<evidence type="ECO:0000313" key="3">
    <source>
        <dbReference type="EMBL" id="SDI63848.1"/>
    </source>
</evidence>
<dbReference type="PANTHER" id="PTHR48080">
    <property type="entry name" value="D-GALACTONATE DEHYDRATASE-RELATED"/>
    <property type="match status" value="1"/>
</dbReference>
<accession>A0A1G8M7D9</accession>
<dbReference type="Gene3D" id="3.30.390.10">
    <property type="entry name" value="Enolase-like, N-terminal domain"/>
    <property type="match status" value="1"/>
</dbReference>
<proteinExistence type="predicted"/>
<sequence length="384" mass="41746">MKIASVAAYPVWIADRNQLLVKVTTACGVTGWGESGLTTREQAVAGALADLGDWLEGRDPLRPSAVWEALALQPGIARDRVSAALISALDIALHDIAGKALDVPVHQILGGALRSRVPTFGCVRADDRDHLIDLARETMAAGWTCLRLGWRTDAPEIFDPHDTIGRWPSILAACRAALGPRVMLGSDLHHRFSVAEAAAFMARCPEATLDFVEEPIRDETPSAYAALRRLIRTPLAIGEEFTSRWQFLPYVEQGLCDFARIDLCNVGGFTEAMKVAGWCRAHGIDVMPHNPLGPICTAATVHMAAVIPNHAFLECWETPGDDNAARQDSPVFQNRLRLDGADFPVPTEPGLGIEIDEAALAAAAPFRWSEVPHLRRSDGAFTNW</sequence>
<keyword evidence="1" id="KW-0456">Lyase</keyword>
<dbReference type="Pfam" id="PF02746">
    <property type="entry name" value="MR_MLE_N"/>
    <property type="match status" value="1"/>
</dbReference>
<evidence type="ECO:0000313" key="4">
    <source>
        <dbReference type="Proteomes" id="UP000199093"/>
    </source>
</evidence>
<evidence type="ECO:0000259" key="2">
    <source>
        <dbReference type="SMART" id="SM00922"/>
    </source>
</evidence>
<dbReference type="CDD" id="cd03316">
    <property type="entry name" value="MR_like"/>
    <property type="match status" value="1"/>
</dbReference>
<dbReference type="InterPro" id="IPR013342">
    <property type="entry name" value="Mandelate_racemase_C"/>
</dbReference>
<feature type="domain" description="Mandelate racemase/muconate lactonizing enzyme C-terminal" evidence="2">
    <location>
        <begin position="128"/>
        <end position="234"/>
    </location>
</feature>
<protein>
    <submittedName>
        <fullName evidence="3">Galactonate dehydratase</fullName>
    </submittedName>
</protein>
<dbReference type="SMART" id="SM00922">
    <property type="entry name" value="MR_MLE"/>
    <property type="match status" value="1"/>
</dbReference>
<gene>
    <name evidence="3" type="ORF">SAMN04487993_1007225</name>
</gene>
<evidence type="ECO:0000256" key="1">
    <source>
        <dbReference type="ARBA" id="ARBA00023239"/>
    </source>
</evidence>
<dbReference type="InterPro" id="IPR034593">
    <property type="entry name" value="DgoD-like"/>
</dbReference>
<dbReference type="InterPro" id="IPR029065">
    <property type="entry name" value="Enolase_C-like"/>
</dbReference>
<dbReference type="SUPFAM" id="SSF51604">
    <property type="entry name" value="Enolase C-terminal domain-like"/>
    <property type="match status" value="1"/>
</dbReference>
<dbReference type="Gene3D" id="3.20.20.120">
    <property type="entry name" value="Enolase-like C-terminal domain"/>
    <property type="match status" value="1"/>
</dbReference>
<dbReference type="Proteomes" id="UP000199093">
    <property type="component" value="Unassembled WGS sequence"/>
</dbReference>
<dbReference type="EMBL" id="FNEJ01000007">
    <property type="protein sequence ID" value="SDI63848.1"/>
    <property type="molecule type" value="Genomic_DNA"/>
</dbReference>